<protein>
    <submittedName>
        <fullName evidence="2">Uncharacterized protein</fullName>
    </submittedName>
</protein>
<feature type="signal peptide" evidence="1">
    <location>
        <begin position="1"/>
        <end position="21"/>
    </location>
</feature>
<feature type="chain" id="PRO_5032777651" evidence="1">
    <location>
        <begin position="22"/>
        <end position="169"/>
    </location>
</feature>
<evidence type="ECO:0000256" key="1">
    <source>
        <dbReference type="SAM" id="SignalP"/>
    </source>
</evidence>
<sequence length="169" mass="16542">MASKFVVAALLVMTITAQAQAACFLPPPQVPCYYPGSIPAIGRPGAGSGGVPVIIGGPGSVSPYPSSGAGSGAGASGSTGITLTAPSAPSVSFAHGPSLSLPSATVSFPSAAVPSYPTPTSIPCPKAPAPQVHNHADVAIPLALPSAIPLGQYCSCQKYSIKPTIVPCH</sequence>
<evidence type="ECO:0000313" key="2">
    <source>
        <dbReference type="EMBL" id="KAF7265596.1"/>
    </source>
</evidence>
<reference evidence="2" key="1">
    <citation type="submission" date="2020-08" db="EMBL/GenBank/DDBJ databases">
        <title>Genome sequencing and assembly of the red palm weevil Rhynchophorus ferrugineus.</title>
        <authorList>
            <person name="Dias G.B."/>
            <person name="Bergman C.M."/>
            <person name="Manee M."/>
        </authorList>
    </citation>
    <scope>NUCLEOTIDE SEQUENCE</scope>
    <source>
        <strain evidence="2">AA-2017</strain>
        <tissue evidence="2">Whole larva</tissue>
    </source>
</reference>
<organism evidence="2 3">
    <name type="scientific">Rhynchophorus ferrugineus</name>
    <name type="common">Red palm weevil</name>
    <name type="synonym">Curculio ferrugineus</name>
    <dbReference type="NCBI Taxonomy" id="354439"/>
    <lineage>
        <taxon>Eukaryota</taxon>
        <taxon>Metazoa</taxon>
        <taxon>Ecdysozoa</taxon>
        <taxon>Arthropoda</taxon>
        <taxon>Hexapoda</taxon>
        <taxon>Insecta</taxon>
        <taxon>Pterygota</taxon>
        <taxon>Neoptera</taxon>
        <taxon>Endopterygota</taxon>
        <taxon>Coleoptera</taxon>
        <taxon>Polyphaga</taxon>
        <taxon>Cucujiformia</taxon>
        <taxon>Curculionidae</taxon>
        <taxon>Dryophthorinae</taxon>
        <taxon>Rhynchophorus</taxon>
    </lineage>
</organism>
<proteinExistence type="predicted"/>
<comment type="caution">
    <text evidence="2">The sequence shown here is derived from an EMBL/GenBank/DDBJ whole genome shotgun (WGS) entry which is preliminary data.</text>
</comment>
<accession>A0A834HTD6</accession>
<dbReference type="EMBL" id="JAACXV010014605">
    <property type="protein sequence ID" value="KAF7265596.1"/>
    <property type="molecule type" value="Genomic_DNA"/>
</dbReference>
<dbReference type="AlphaFoldDB" id="A0A834HTD6"/>
<keyword evidence="3" id="KW-1185">Reference proteome</keyword>
<name>A0A834HTD6_RHYFE</name>
<dbReference type="OrthoDB" id="6783822at2759"/>
<keyword evidence="1" id="KW-0732">Signal</keyword>
<evidence type="ECO:0000313" key="3">
    <source>
        <dbReference type="Proteomes" id="UP000625711"/>
    </source>
</evidence>
<dbReference type="Proteomes" id="UP000625711">
    <property type="component" value="Unassembled WGS sequence"/>
</dbReference>
<gene>
    <name evidence="2" type="ORF">GWI33_021046</name>
</gene>